<dbReference type="Proteomes" id="UP000505306">
    <property type="component" value="Chromosome"/>
</dbReference>
<name>A0A6G6GJT5_9FLAO</name>
<dbReference type="InterPro" id="IPR014784">
    <property type="entry name" value="Cu2_ascorb_mOase-like_C"/>
</dbReference>
<proteinExistence type="predicted"/>
<dbReference type="InterPro" id="IPR036249">
    <property type="entry name" value="Thioredoxin-like_sf"/>
</dbReference>
<dbReference type="SUPFAM" id="SSF49742">
    <property type="entry name" value="PHM/PNGase F"/>
    <property type="match status" value="2"/>
</dbReference>
<dbReference type="KEGG" id="mgel:G5B37_04185"/>
<dbReference type="GO" id="GO:0016209">
    <property type="term" value="F:antioxidant activity"/>
    <property type="evidence" value="ECO:0007669"/>
    <property type="project" value="InterPro"/>
</dbReference>
<dbReference type="GO" id="GO:0005507">
    <property type="term" value="F:copper ion binding"/>
    <property type="evidence" value="ECO:0007669"/>
    <property type="project" value="InterPro"/>
</dbReference>
<dbReference type="EMBL" id="CP049057">
    <property type="protein sequence ID" value="QIE58787.1"/>
    <property type="molecule type" value="Genomic_DNA"/>
</dbReference>
<dbReference type="InterPro" id="IPR047262">
    <property type="entry name" value="PRX-like1"/>
</dbReference>
<dbReference type="InterPro" id="IPR000866">
    <property type="entry name" value="AhpC/TSA"/>
</dbReference>
<protein>
    <submittedName>
        <fullName evidence="3">Redoxin domain-containing protein</fullName>
    </submittedName>
</protein>
<keyword evidence="1" id="KW-1015">Disulfide bond</keyword>
<dbReference type="PROSITE" id="PS51257">
    <property type="entry name" value="PROKAR_LIPOPROTEIN"/>
    <property type="match status" value="1"/>
</dbReference>
<evidence type="ECO:0000313" key="3">
    <source>
        <dbReference type="EMBL" id="QIE58787.1"/>
    </source>
</evidence>
<dbReference type="Gene3D" id="2.60.120.230">
    <property type="match status" value="1"/>
</dbReference>
<gene>
    <name evidence="3" type="ORF">G5B37_04185</name>
</gene>
<organism evidence="3 4">
    <name type="scientific">Rasiella rasia</name>
    <dbReference type="NCBI Taxonomy" id="2744027"/>
    <lineage>
        <taxon>Bacteria</taxon>
        <taxon>Pseudomonadati</taxon>
        <taxon>Bacteroidota</taxon>
        <taxon>Flavobacteriia</taxon>
        <taxon>Flavobacteriales</taxon>
        <taxon>Flavobacteriaceae</taxon>
        <taxon>Rasiella</taxon>
    </lineage>
</organism>
<dbReference type="InterPro" id="IPR008977">
    <property type="entry name" value="PHM/PNGase_F_dom_sf"/>
</dbReference>
<keyword evidence="4" id="KW-1185">Reference proteome</keyword>
<dbReference type="InterPro" id="IPR036939">
    <property type="entry name" value="Cu2_ascorb_mOase_N_sf"/>
</dbReference>
<accession>A0A6G6GJT5</accession>
<dbReference type="Gene3D" id="3.40.30.10">
    <property type="entry name" value="Glutaredoxin"/>
    <property type="match status" value="1"/>
</dbReference>
<evidence type="ECO:0000313" key="4">
    <source>
        <dbReference type="Proteomes" id="UP000505306"/>
    </source>
</evidence>
<evidence type="ECO:0000256" key="1">
    <source>
        <dbReference type="ARBA" id="ARBA00023157"/>
    </source>
</evidence>
<dbReference type="Gene3D" id="2.60.120.310">
    <property type="entry name" value="Copper type II, ascorbate-dependent monooxygenase, N-terminal domain"/>
    <property type="match status" value="1"/>
</dbReference>
<dbReference type="RefSeq" id="WP_164678815.1">
    <property type="nucleotide sequence ID" value="NZ_CP049057.1"/>
</dbReference>
<dbReference type="PANTHER" id="PTHR43640:SF1">
    <property type="entry name" value="THIOREDOXIN-DEPENDENT PEROXIREDOXIN"/>
    <property type="match status" value="1"/>
</dbReference>
<evidence type="ECO:0000259" key="2">
    <source>
        <dbReference type="Pfam" id="PF00578"/>
    </source>
</evidence>
<dbReference type="AlphaFoldDB" id="A0A6G6GJT5"/>
<reference evidence="3 4" key="1">
    <citation type="submission" date="2020-02" db="EMBL/GenBank/DDBJ databases">
        <title>Complete genome sequence of Flavobacteriaceae bacterium.</title>
        <authorList>
            <person name="Kim S.-J."/>
            <person name="Kim Y.-S."/>
            <person name="Kim K.-H."/>
        </authorList>
    </citation>
    <scope>NUCLEOTIDE SEQUENCE [LARGE SCALE GENOMIC DNA]</scope>
    <source>
        <strain evidence="3 4">RR4-40</strain>
    </source>
</reference>
<sequence>MNRLLYLFIIALGLMSMYSCEEPKAVADGRKSDYALYDSEGKMHRFSRYNNRKAIVLWVQGNGCPIVRNALTDFHSVVNDYKDDFQFFMVNSNMQDDVKEIAKEASEFKFQTPVLVDNAQVLADALDINITAEAIVLHPTTRQILYRGPINNRIDYETQKNNASEIYLRNALDAILDGDPVQSKQEVTRGCTVTRIAKLRKEQTLTYTDDIGPILADNCVQCHRKGGRAPWSMDDYQTVSGWSAMIKEVLLSKRMPPWKANPNVGAFQDNFSLADSSARKIIEWIDNGLPLGTGTDTLQQLTFPKKDWQHGEPDKIVILKEEAIPATKLLPYRYQTFDLELKEDKWLRGVEIRPGDPRLLHHIVLVNREAHKKSPITDRELRLWSDNFIALGAGANEATFFPNNTGVFLKKGTKLTVQMHYTPIGVATTDQTKIGFYFYDAKPEKLFYPLAPTNIRFKIPANTDNVRIVASDTISKAIHIHYLMPHMHYRGKEINMSLIKPNGDITKLVSVPDFSIDWQWLYKLKKPIYAPAGSVVFVEGIYDNTVQNPLNPDASKDIGFGIQSFDEMLIGFFGYTLAE</sequence>
<dbReference type="GO" id="GO:0016715">
    <property type="term" value="F:oxidoreductase activity, acting on paired donors, with incorporation or reduction of molecular oxygen, reduced ascorbate as one donor, and incorporation of one atom of oxygen"/>
    <property type="evidence" value="ECO:0007669"/>
    <property type="project" value="InterPro"/>
</dbReference>
<feature type="domain" description="Alkyl hydroperoxide reductase subunit C/ Thiol specific antioxidant" evidence="2">
    <location>
        <begin position="33"/>
        <end position="133"/>
    </location>
</feature>
<dbReference type="SUPFAM" id="SSF52833">
    <property type="entry name" value="Thioredoxin-like"/>
    <property type="match status" value="1"/>
</dbReference>
<dbReference type="Pfam" id="PF00578">
    <property type="entry name" value="AhpC-TSA"/>
    <property type="match status" value="1"/>
</dbReference>
<dbReference type="PANTHER" id="PTHR43640">
    <property type="entry name" value="OS07G0260300 PROTEIN"/>
    <property type="match status" value="1"/>
</dbReference>